<evidence type="ECO:0000313" key="9">
    <source>
        <dbReference type="EMBL" id="GAA1078096.1"/>
    </source>
</evidence>
<dbReference type="InterPro" id="IPR022675">
    <property type="entry name" value="G6P_DH_C"/>
</dbReference>
<dbReference type="Gene3D" id="3.30.360.10">
    <property type="entry name" value="Dihydrodipicolinate Reductase, domain 2"/>
    <property type="match status" value="1"/>
</dbReference>
<dbReference type="PANTHER" id="PTHR23429">
    <property type="entry name" value="GLUCOSE-6-PHOSPHATE 1-DEHYDROGENASE G6PD"/>
    <property type="match status" value="1"/>
</dbReference>
<keyword evidence="2 6" id="KW-0313">Glucose metabolism</keyword>
<comment type="pathway">
    <text evidence="1 6">Carbohydrate degradation; pentose phosphate pathway; D-ribulose 5-phosphate from D-glucose 6-phosphate (oxidative stage): step 1/3.</text>
</comment>
<dbReference type="Pfam" id="PF00479">
    <property type="entry name" value="G6PD_N"/>
    <property type="match status" value="1"/>
</dbReference>
<feature type="binding site" evidence="6">
    <location>
        <position position="207"/>
    </location>
    <ligand>
        <name>substrate</name>
    </ligand>
</feature>
<evidence type="ECO:0000259" key="8">
    <source>
        <dbReference type="Pfam" id="PF02781"/>
    </source>
</evidence>
<comment type="caution">
    <text evidence="6">Lacks conserved residue(s) required for the propagation of feature annotation.</text>
</comment>
<feature type="binding site" evidence="6">
    <location>
        <begin position="13"/>
        <end position="20"/>
    </location>
    <ligand>
        <name>NADP(+)</name>
        <dbReference type="ChEBI" id="CHEBI:58349"/>
    </ligand>
</feature>
<dbReference type="PRINTS" id="PR00079">
    <property type="entry name" value="G6PDHDRGNASE"/>
</dbReference>
<dbReference type="PANTHER" id="PTHR23429:SF0">
    <property type="entry name" value="GLUCOSE-6-PHOSPHATE 1-DEHYDROGENASE"/>
    <property type="match status" value="1"/>
</dbReference>
<feature type="domain" description="Glucose-6-phosphate dehydrogenase NAD-binding" evidence="7">
    <location>
        <begin position="10"/>
        <end position="178"/>
    </location>
</feature>
<feature type="binding site" evidence="6">
    <location>
        <begin position="86"/>
        <end position="87"/>
    </location>
    <ligand>
        <name>NADP(+)</name>
        <dbReference type="ChEBI" id="CHEBI:58349"/>
    </ligand>
</feature>
<feature type="binding site" evidence="6">
    <location>
        <position position="139"/>
    </location>
    <ligand>
        <name>NADP(+)</name>
        <dbReference type="ChEBI" id="CHEBI:58349"/>
    </ligand>
</feature>
<reference evidence="9 10" key="1">
    <citation type="journal article" date="2019" name="Int. J. Syst. Evol. Microbiol.">
        <title>The Global Catalogue of Microorganisms (GCM) 10K type strain sequencing project: providing services to taxonomists for standard genome sequencing and annotation.</title>
        <authorList>
            <consortium name="The Broad Institute Genomics Platform"/>
            <consortium name="The Broad Institute Genome Sequencing Center for Infectious Disease"/>
            <person name="Wu L."/>
            <person name="Ma J."/>
        </authorList>
    </citation>
    <scope>NUCLEOTIDE SEQUENCE [LARGE SCALE GENOMIC DNA]</scope>
    <source>
        <strain evidence="9 10">JCM 13002</strain>
    </source>
</reference>
<evidence type="ECO:0000259" key="7">
    <source>
        <dbReference type="Pfam" id="PF00479"/>
    </source>
</evidence>
<keyword evidence="5 6" id="KW-0119">Carbohydrate metabolism</keyword>
<feature type="active site" description="Proton acceptor" evidence="6">
    <location>
        <position position="231"/>
    </location>
</feature>
<evidence type="ECO:0000256" key="5">
    <source>
        <dbReference type="ARBA" id="ARBA00023277"/>
    </source>
</evidence>
<comment type="catalytic activity">
    <reaction evidence="6">
        <text>D-glucose 6-phosphate + NADP(+) = 6-phospho-D-glucono-1,5-lactone + NADPH + H(+)</text>
        <dbReference type="Rhea" id="RHEA:15841"/>
        <dbReference type="ChEBI" id="CHEBI:15378"/>
        <dbReference type="ChEBI" id="CHEBI:57783"/>
        <dbReference type="ChEBI" id="CHEBI:57955"/>
        <dbReference type="ChEBI" id="CHEBI:58349"/>
        <dbReference type="ChEBI" id="CHEBI:61548"/>
        <dbReference type="EC" id="1.1.1.49"/>
    </reaction>
</comment>
<keyword evidence="3 6" id="KW-0521">NADP</keyword>
<dbReference type="NCBIfam" id="TIGR00871">
    <property type="entry name" value="zwf"/>
    <property type="match status" value="1"/>
</dbReference>
<dbReference type="SUPFAM" id="SSF51735">
    <property type="entry name" value="NAD(P)-binding Rossmann-fold domains"/>
    <property type="match status" value="1"/>
</dbReference>
<comment type="function">
    <text evidence="6">Catalyzes the oxidation of glucose 6-phosphate to 6-phosphogluconolactone.</text>
</comment>
<evidence type="ECO:0000256" key="3">
    <source>
        <dbReference type="ARBA" id="ARBA00022857"/>
    </source>
</evidence>
<evidence type="ECO:0000256" key="2">
    <source>
        <dbReference type="ARBA" id="ARBA00022526"/>
    </source>
</evidence>
<dbReference type="Proteomes" id="UP001499987">
    <property type="component" value="Unassembled WGS sequence"/>
</dbReference>
<dbReference type="InterPro" id="IPR022674">
    <property type="entry name" value="G6P_DH_NAD-bd"/>
</dbReference>
<dbReference type="EC" id="1.1.1.49" evidence="6"/>
<dbReference type="HAMAP" id="MF_00966">
    <property type="entry name" value="G6PD"/>
    <property type="match status" value="1"/>
</dbReference>
<feature type="domain" description="Glucose-6-phosphate dehydrogenase C-terminal" evidence="8">
    <location>
        <begin position="181"/>
        <end position="453"/>
    </location>
</feature>
<dbReference type="Pfam" id="PF02781">
    <property type="entry name" value="G6PD_C"/>
    <property type="match status" value="1"/>
</dbReference>
<evidence type="ECO:0000256" key="4">
    <source>
        <dbReference type="ARBA" id="ARBA00023002"/>
    </source>
</evidence>
<keyword evidence="4 6" id="KW-0560">Oxidoreductase</keyword>
<comment type="similarity">
    <text evidence="6">Belongs to the glucose-6-phosphate dehydrogenase family.</text>
</comment>
<protein>
    <recommendedName>
        <fullName evidence="6">Glucose-6-phosphate 1-dehydrogenase</fullName>
        <shortName evidence="6">G6PD</shortName>
        <ecNumber evidence="6">1.1.1.49</ecNumber>
    </recommendedName>
</protein>
<sequence>MAAQQMDALVIFGATGDLAKLETFPALVGLVDRGVLDVPVVGVAKSGWGLDQFRNYAEASLKLNGMDPNTPAARKMLGLLRYVDGDLDDDETYRAMAREMGSGERALFYLEVPPPLFGRIAKGIADAGRAKGARVMVEKPFGTDLRSAGELNATMHEYFPEDAIYRVDHWLGLDPVENVLFARFANSVIEPLLNRTHVRSIQITMAEAFDVADRGRFYDRTGAVRDVVQNHMLQVLATVLAEPPSGEGLESWRDAKANVVSSLRPLTPEHIVRGQYDGYLDVEGVAAGSTTETFAAVRLAADSWRWADVPILIRAGKCMPVTATEVSIHFRSAPHDVFGLRPSPAANSLRFRVWPETQVSLTLAGKAPGGGWQAKHEELSFSEVPGSDMRPYDRLIGAALDGDRWLFARQDTVEAAWRVVDPILGDAAPALPYARGSWGPKEADGLLPDGDHWHDPK</sequence>
<comment type="caution">
    <text evidence="9">The sequence shown here is derived from an EMBL/GenBank/DDBJ whole genome shotgun (WGS) entry which is preliminary data.</text>
</comment>
<dbReference type="PIRSF" id="PIRSF000110">
    <property type="entry name" value="G6PD"/>
    <property type="match status" value="1"/>
</dbReference>
<feature type="binding site" evidence="6">
    <location>
        <position position="226"/>
    </location>
    <ligand>
        <name>substrate</name>
    </ligand>
</feature>
<dbReference type="EMBL" id="BAAALD010000013">
    <property type="protein sequence ID" value="GAA1078096.1"/>
    <property type="molecule type" value="Genomic_DNA"/>
</dbReference>
<feature type="binding site" evidence="6">
    <location>
        <position position="317"/>
    </location>
    <ligand>
        <name>substrate</name>
    </ligand>
</feature>
<feature type="binding site" evidence="6">
    <location>
        <position position="169"/>
    </location>
    <ligand>
        <name>substrate</name>
    </ligand>
</feature>
<keyword evidence="10" id="KW-1185">Reference proteome</keyword>
<dbReference type="InterPro" id="IPR036291">
    <property type="entry name" value="NAD(P)-bd_dom_sf"/>
</dbReference>
<evidence type="ECO:0000256" key="1">
    <source>
        <dbReference type="ARBA" id="ARBA00004937"/>
    </source>
</evidence>
<gene>
    <name evidence="9" type="primary">zwf_1</name>
    <name evidence="6" type="synonym">zwf</name>
    <name evidence="9" type="ORF">GCM10009663_20000</name>
</gene>
<accession>A0ABN1TE15</accession>
<dbReference type="RefSeq" id="WP_344623151.1">
    <property type="nucleotide sequence ID" value="NZ_BAAALD010000013.1"/>
</dbReference>
<evidence type="ECO:0000313" key="10">
    <source>
        <dbReference type="Proteomes" id="UP001499987"/>
    </source>
</evidence>
<dbReference type="SUPFAM" id="SSF55347">
    <property type="entry name" value="Glyceraldehyde-3-phosphate dehydrogenase-like, C-terminal domain"/>
    <property type="match status" value="1"/>
</dbReference>
<name>A0ABN1TE15_9ACTN</name>
<evidence type="ECO:0000256" key="6">
    <source>
        <dbReference type="HAMAP-Rule" id="MF_00966"/>
    </source>
</evidence>
<dbReference type="Gene3D" id="3.40.50.720">
    <property type="entry name" value="NAD(P)-binding Rossmann-like Domain"/>
    <property type="match status" value="1"/>
</dbReference>
<dbReference type="InterPro" id="IPR001282">
    <property type="entry name" value="G6P_DH"/>
</dbReference>
<proteinExistence type="inferred from homology"/>
<organism evidence="9 10">
    <name type="scientific">Kitasatospora arboriphila</name>
    <dbReference type="NCBI Taxonomy" id="258052"/>
    <lineage>
        <taxon>Bacteria</taxon>
        <taxon>Bacillati</taxon>
        <taxon>Actinomycetota</taxon>
        <taxon>Actinomycetes</taxon>
        <taxon>Kitasatosporales</taxon>
        <taxon>Streptomycetaceae</taxon>
        <taxon>Kitasatospora</taxon>
    </lineage>
</organism>